<feature type="non-terminal residue" evidence="2">
    <location>
        <position position="1"/>
    </location>
</feature>
<sequence>TTQLELDAVLLLDHNKETYREDKNGEWKETLYTYEDDKIIIKSNMSDWKSVPYWEDSQPNPYDRQTRFLNDGFVIDIWINTNPKTLVYHSENSHYKQWRSIRGQDEYRKNLTYHKGKWVKYLKDLSKTKKKKLYKTYKKQLKEHKKWSKEKTKVNKQKDLEEFKRKRDIAKEEKERLEKIEKKRLQEATTLVDDKELFKK</sequence>
<evidence type="ECO:0000313" key="2">
    <source>
        <dbReference type="EMBL" id="KKK58298.1"/>
    </source>
</evidence>
<organism evidence="2">
    <name type="scientific">marine sediment metagenome</name>
    <dbReference type="NCBI Taxonomy" id="412755"/>
    <lineage>
        <taxon>unclassified sequences</taxon>
        <taxon>metagenomes</taxon>
        <taxon>ecological metagenomes</taxon>
    </lineage>
</organism>
<accession>A0A0F8WNL2</accession>
<dbReference type="AlphaFoldDB" id="A0A0F8WNL2"/>
<evidence type="ECO:0000256" key="1">
    <source>
        <dbReference type="SAM" id="Coils"/>
    </source>
</evidence>
<gene>
    <name evidence="2" type="ORF">LCGC14_3045850</name>
</gene>
<protein>
    <submittedName>
        <fullName evidence="2">Uncharacterized protein</fullName>
    </submittedName>
</protein>
<proteinExistence type="predicted"/>
<comment type="caution">
    <text evidence="2">The sequence shown here is derived from an EMBL/GenBank/DDBJ whole genome shotgun (WGS) entry which is preliminary data.</text>
</comment>
<name>A0A0F8WNL2_9ZZZZ</name>
<feature type="coiled-coil region" evidence="1">
    <location>
        <begin position="153"/>
        <end position="183"/>
    </location>
</feature>
<dbReference type="EMBL" id="LAZR01064051">
    <property type="protein sequence ID" value="KKK58298.1"/>
    <property type="molecule type" value="Genomic_DNA"/>
</dbReference>
<keyword evidence="1" id="KW-0175">Coiled coil</keyword>
<reference evidence="2" key="1">
    <citation type="journal article" date="2015" name="Nature">
        <title>Complex archaea that bridge the gap between prokaryotes and eukaryotes.</title>
        <authorList>
            <person name="Spang A."/>
            <person name="Saw J.H."/>
            <person name="Jorgensen S.L."/>
            <person name="Zaremba-Niedzwiedzka K."/>
            <person name="Martijn J."/>
            <person name="Lind A.E."/>
            <person name="van Eijk R."/>
            <person name="Schleper C."/>
            <person name="Guy L."/>
            <person name="Ettema T.J."/>
        </authorList>
    </citation>
    <scope>NUCLEOTIDE SEQUENCE</scope>
</reference>